<sequence length="271" mass="30456">MASLIPEDVLRDIFELSVRSTGTLRQATIFSRVSRAVHIWMKPLLLGVYICNDGADYRPWPVEPDVSWFAKNGRYIRHMLFGMSIPTIEECISLCPAIQNLAVWVNWAKTDISKLLPILNRLPLRRLSIDLDHLLTLKSNSFTPTDAQAPLFVNLTHLDLVNECAKWEELEGVAHLPNLTHLALPETATRDHTGAVRGALTHCKELKVLIVLYMGFAESVTSLVFDQRETQNISDDPRLVGISCSFLADWEAGALGRDDMWIKAEQAIAAR</sequence>
<evidence type="ECO:0000313" key="2">
    <source>
        <dbReference type="Proteomes" id="UP000308600"/>
    </source>
</evidence>
<gene>
    <name evidence="1" type="ORF">BDN72DRAFT_179087</name>
</gene>
<proteinExistence type="predicted"/>
<evidence type="ECO:0000313" key="1">
    <source>
        <dbReference type="EMBL" id="TFK65814.1"/>
    </source>
</evidence>
<protein>
    <submittedName>
        <fullName evidence="1">Uncharacterized protein</fullName>
    </submittedName>
</protein>
<accession>A0ACD3AJJ6</accession>
<organism evidence="1 2">
    <name type="scientific">Pluteus cervinus</name>
    <dbReference type="NCBI Taxonomy" id="181527"/>
    <lineage>
        <taxon>Eukaryota</taxon>
        <taxon>Fungi</taxon>
        <taxon>Dikarya</taxon>
        <taxon>Basidiomycota</taxon>
        <taxon>Agaricomycotina</taxon>
        <taxon>Agaricomycetes</taxon>
        <taxon>Agaricomycetidae</taxon>
        <taxon>Agaricales</taxon>
        <taxon>Pluteineae</taxon>
        <taxon>Pluteaceae</taxon>
        <taxon>Pluteus</taxon>
    </lineage>
</organism>
<dbReference type="EMBL" id="ML208425">
    <property type="protein sequence ID" value="TFK65814.1"/>
    <property type="molecule type" value="Genomic_DNA"/>
</dbReference>
<dbReference type="Proteomes" id="UP000308600">
    <property type="component" value="Unassembled WGS sequence"/>
</dbReference>
<reference evidence="1 2" key="1">
    <citation type="journal article" date="2019" name="Nat. Ecol. Evol.">
        <title>Megaphylogeny resolves global patterns of mushroom evolution.</title>
        <authorList>
            <person name="Varga T."/>
            <person name="Krizsan K."/>
            <person name="Foldi C."/>
            <person name="Dima B."/>
            <person name="Sanchez-Garcia M."/>
            <person name="Sanchez-Ramirez S."/>
            <person name="Szollosi G.J."/>
            <person name="Szarkandi J.G."/>
            <person name="Papp V."/>
            <person name="Albert L."/>
            <person name="Andreopoulos W."/>
            <person name="Angelini C."/>
            <person name="Antonin V."/>
            <person name="Barry K.W."/>
            <person name="Bougher N.L."/>
            <person name="Buchanan P."/>
            <person name="Buyck B."/>
            <person name="Bense V."/>
            <person name="Catcheside P."/>
            <person name="Chovatia M."/>
            <person name="Cooper J."/>
            <person name="Damon W."/>
            <person name="Desjardin D."/>
            <person name="Finy P."/>
            <person name="Geml J."/>
            <person name="Haridas S."/>
            <person name="Hughes K."/>
            <person name="Justo A."/>
            <person name="Karasinski D."/>
            <person name="Kautmanova I."/>
            <person name="Kiss B."/>
            <person name="Kocsube S."/>
            <person name="Kotiranta H."/>
            <person name="LaButti K.M."/>
            <person name="Lechner B.E."/>
            <person name="Liimatainen K."/>
            <person name="Lipzen A."/>
            <person name="Lukacs Z."/>
            <person name="Mihaltcheva S."/>
            <person name="Morgado L.N."/>
            <person name="Niskanen T."/>
            <person name="Noordeloos M.E."/>
            <person name="Ohm R.A."/>
            <person name="Ortiz-Santana B."/>
            <person name="Ovrebo C."/>
            <person name="Racz N."/>
            <person name="Riley R."/>
            <person name="Savchenko A."/>
            <person name="Shiryaev A."/>
            <person name="Soop K."/>
            <person name="Spirin V."/>
            <person name="Szebenyi C."/>
            <person name="Tomsovsky M."/>
            <person name="Tulloss R.E."/>
            <person name="Uehling J."/>
            <person name="Grigoriev I.V."/>
            <person name="Vagvolgyi C."/>
            <person name="Papp T."/>
            <person name="Martin F.M."/>
            <person name="Miettinen O."/>
            <person name="Hibbett D.S."/>
            <person name="Nagy L.G."/>
        </authorList>
    </citation>
    <scope>NUCLEOTIDE SEQUENCE [LARGE SCALE GENOMIC DNA]</scope>
    <source>
        <strain evidence="1 2">NL-1719</strain>
    </source>
</reference>
<keyword evidence="2" id="KW-1185">Reference proteome</keyword>
<name>A0ACD3AJJ6_9AGAR</name>